<dbReference type="KEGG" id="ahel:Q31a_46800"/>
<comment type="function">
    <text evidence="4 19">Catalyzes the conversion of 3-deoxy-D-arabino-heptulosonate 7-phosphate (DAHP) to dehydroquinate (DHQ).</text>
</comment>
<dbReference type="PIRSF" id="PIRSF001455">
    <property type="entry name" value="DHQ_synth"/>
    <property type="match status" value="1"/>
</dbReference>
<dbReference type="InterPro" id="IPR030963">
    <property type="entry name" value="DHQ_synth_fam"/>
</dbReference>
<dbReference type="PANTHER" id="PTHR43622">
    <property type="entry name" value="3-DEHYDROQUINATE SYNTHASE"/>
    <property type="match status" value="1"/>
</dbReference>
<dbReference type="Gene3D" id="1.20.1090.10">
    <property type="entry name" value="Dehydroquinate synthase-like - alpha domain"/>
    <property type="match status" value="1"/>
</dbReference>
<protein>
    <recommendedName>
        <fullName evidence="9 19">3-dehydroquinate synthase</fullName>
        <shortName evidence="19">DHQS</shortName>
        <ecNumber evidence="8 19">4.2.3.4</ecNumber>
    </recommendedName>
</protein>
<dbReference type="GO" id="GO:0008652">
    <property type="term" value="P:amino acid biosynthetic process"/>
    <property type="evidence" value="ECO:0007669"/>
    <property type="project" value="UniProtKB-KW"/>
</dbReference>
<organism evidence="22 23">
    <name type="scientific">Aureliella helgolandensis</name>
    <dbReference type="NCBI Taxonomy" id="2527968"/>
    <lineage>
        <taxon>Bacteria</taxon>
        <taxon>Pseudomonadati</taxon>
        <taxon>Planctomycetota</taxon>
        <taxon>Planctomycetia</taxon>
        <taxon>Pirellulales</taxon>
        <taxon>Pirellulaceae</taxon>
        <taxon>Aureliella</taxon>
    </lineage>
</organism>
<evidence type="ECO:0000256" key="13">
    <source>
        <dbReference type="ARBA" id="ARBA00022741"/>
    </source>
</evidence>
<dbReference type="GO" id="GO:0009073">
    <property type="term" value="P:aromatic amino acid family biosynthetic process"/>
    <property type="evidence" value="ECO:0007669"/>
    <property type="project" value="UniProtKB-KW"/>
</dbReference>
<feature type="domain" description="3-dehydroquinate synthase C-terminal" evidence="21">
    <location>
        <begin position="184"/>
        <end position="328"/>
    </location>
</feature>
<keyword evidence="14 19" id="KW-0862">Zinc</keyword>
<keyword evidence="10 19" id="KW-0963">Cytoplasm</keyword>
<feature type="binding site" evidence="19">
    <location>
        <position position="154"/>
    </location>
    <ligand>
        <name>NAD(+)</name>
        <dbReference type="ChEBI" id="CHEBI:57540"/>
    </ligand>
</feature>
<feature type="binding site" evidence="19">
    <location>
        <position position="187"/>
    </location>
    <ligand>
        <name>Zn(2+)</name>
        <dbReference type="ChEBI" id="CHEBI:29105"/>
    </ligand>
</feature>
<keyword evidence="13 19" id="KW-0547">Nucleotide-binding</keyword>
<evidence type="ECO:0000256" key="18">
    <source>
        <dbReference type="ARBA" id="ARBA00023285"/>
    </source>
</evidence>
<comment type="cofactor">
    <cofactor evidence="19">
        <name>Co(2+)</name>
        <dbReference type="ChEBI" id="CHEBI:48828"/>
    </cofactor>
    <cofactor evidence="19">
        <name>Zn(2+)</name>
        <dbReference type="ChEBI" id="CHEBI:29105"/>
    </cofactor>
    <text evidence="19">Binds 1 divalent metal cation per subunit. Can use either Co(2+) or Zn(2+).</text>
</comment>
<dbReference type="Proteomes" id="UP000318017">
    <property type="component" value="Chromosome"/>
</dbReference>
<dbReference type="GO" id="GO:0046872">
    <property type="term" value="F:metal ion binding"/>
    <property type="evidence" value="ECO:0007669"/>
    <property type="project" value="UniProtKB-KW"/>
</dbReference>
<dbReference type="GO" id="GO:0005737">
    <property type="term" value="C:cytoplasm"/>
    <property type="evidence" value="ECO:0007669"/>
    <property type="project" value="UniProtKB-SubCell"/>
</dbReference>
<dbReference type="Pfam" id="PF01761">
    <property type="entry name" value="DHQ_synthase"/>
    <property type="match status" value="1"/>
</dbReference>
<evidence type="ECO:0000256" key="5">
    <source>
        <dbReference type="ARBA" id="ARBA00004496"/>
    </source>
</evidence>
<evidence type="ECO:0000256" key="2">
    <source>
        <dbReference type="ARBA" id="ARBA00001911"/>
    </source>
</evidence>
<dbReference type="Pfam" id="PF24621">
    <property type="entry name" value="DHQS_C"/>
    <property type="match status" value="1"/>
</dbReference>
<dbReference type="Gene3D" id="3.40.50.1970">
    <property type="match status" value="1"/>
</dbReference>
<evidence type="ECO:0000256" key="6">
    <source>
        <dbReference type="ARBA" id="ARBA00004661"/>
    </source>
</evidence>
<dbReference type="FunFam" id="3.40.50.1970:FF:000007">
    <property type="entry name" value="Pentafunctional AROM polypeptide"/>
    <property type="match status" value="1"/>
</dbReference>
<evidence type="ECO:0000256" key="11">
    <source>
        <dbReference type="ARBA" id="ARBA00022605"/>
    </source>
</evidence>
<comment type="subcellular location">
    <subcellularLocation>
        <location evidence="5 19">Cytoplasm</location>
    </subcellularLocation>
</comment>
<evidence type="ECO:0000256" key="15">
    <source>
        <dbReference type="ARBA" id="ARBA00023027"/>
    </source>
</evidence>
<keyword evidence="12 19" id="KW-0479">Metal-binding</keyword>
<comment type="caution">
    <text evidence="19">Lacks conserved residue(s) required for the propagation of feature annotation.</text>
</comment>
<keyword evidence="17 19" id="KW-0456">Lyase</keyword>
<comment type="catalytic activity">
    <reaction evidence="1 19">
        <text>7-phospho-2-dehydro-3-deoxy-D-arabino-heptonate = 3-dehydroquinate + phosphate</text>
        <dbReference type="Rhea" id="RHEA:21968"/>
        <dbReference type="ChEBI" id="CHEBI:32364"/>
        <dbReference type="ChEBI" id="CHEBI:43474"/>
        <dbReference type="ChEBI" id="CHEBI:58394"/>
        <dbReference type="EC" id="4.2.3.4"/>
    </reaction>
</comment>
<name>A0A518GCJ5_9BACT</name>
<evidence type="ECO:0000256" key="12">
    <source>
        <dbReference type="ARBA" id="ARBA00022723"/>
    </source>
</evidence>
<dbReference type="UniPathway" id="UPA00053">
    <property type="reaction ID" value="UER00085"/>
</dbReference>
<evidence type="ECO:0000256" key="17">
    <source>
        <dbReference type="ARBA" id="ARBA00023239"/>
    </source>
</evidence>
<sequence>MSERKLQVKLAERSYPIYIGSGLLPTLPQWIGEQCSRTRHAVTISDSSVSSIAAAVHDSLVTAGFRTTQIEVPSGEKSKSVSELERLWKAMLGDFTDRGSLVVAIGGGVVGDLAGYAAATFARGIPLVQVPTTLLSQVDSSVGGKTGINLPGAKNIVGAFWQPSLVVIDSQTLASLPRREFVSGLAEVAKYGVIMLPELFEYLEQNATNVLLQDEVTMQHIVSESCRSKAIVVEEDERETTGRRAILNYGHTFAHAIENVAGYGTYLHGEAVAIGMHMAALLAEKLGRVSKEFVERQAQLLQRLELPIHYSAAEPEQLWAVMQHDKKVEHGNLRFVLPTRLGHVELVAEVPKGPVCEAIAAASRA</sequence>
<dbReference type="CDD" id="cd08195">
    <property type="entry name" value="DHQS"/>
    <property type="match status" value="1"/>
</dbReference>
<evidence type="ECO:0000256" key="10">
    <source>
        <dbReference type="ARBA" id="ARBA00022490"/>
    </source>
</evidence>
<evidence type="ECO:0000256" key="1">
    <source>
        <dbReference type="ARBA" id="ARBA00001393"/>
    </source>
</evidence>
<evidence type="ECO:0000313" key="22">
    <source>
        <dbReference type="EMBL" id="QDV26308.1"/>
    </source>
</evidence>
<dbReference type="AlphaFoldDB" id="A0A518GCJ5"/>
<feature type="binding site" evidence="19">
    <location>
        <begin position="132"/>
        <end position="133"/>
    </location>
    <ligand>
        <name>NAD(+)</name>
        <dbReference type="ChEBI" id="CHEBI:57540"/>
    </ligand>
</feature>
<dbReference type="GO" id="GO:0009423">
    <property type="term" value="P:chorismate biosynthetic process"/>
    <property type="evidence" value="ECO:0007669"/>
    <property type="project" value="UniProtKB-UniRule"/>
</dbReference>
<gene>
    <name evidence="22" type="primary">aroB_2</name>
    <name evidence="19" type="synonym">aroB</name>
    <name evidence="22" type="ORF">Q31a_46800</name>
</gene>
<evidence type="ECO:0000256" key="16">
    <source>
        <dbReference type="ARBA" id="ARBA00023141"/>
    </source>
</evidence>
<evidence type="ECO:0000256" key="8">
    <source>
        <dbReference type="ARBA" id="ARBA00013031"/>
    </source>
</evidence>
<feature type="binding site" evidence="19">
    <location>
        <position position="268"/>
    </location>
    <ligand>
        <name>Zn(2+)</name>
        <dbReference type="ChEBI" id="CHEBI:29105"/>
    </ligand>
</feature>
<feature type="domain" description="3-dehydroquinate synthase N-terminal" evidence="20">
    <location>
        <begin position="70"/>
        <end position="182"/>
    </location>
</feature>
<dbReference type="InterPro" id="IPR050071">
    <property type="entry name" value="Dehydroquinate_synthase"/>
</dbReference>
<keyword evidence="11 19" id="KW-0028">Amino-acid biosynthesis</keyword>
<evidence type="ECO:0000256" key="19">
    <source>
        <dbReference type="HAMAP-Rule" id="MF_00110"/>
    </source>
</evidence>
<dbReference type="EC" id="4.2.3.4" evidence="8 19"/>
<feature type="binding site" evidence="19">
    <location>
        <position position="145"/>
    </location>
    <ligand>
        <name>NAD(+)</name>
        <dbReference type="ChEBI" id="CHEBI:57540"/>
    </ligand>
</feature>
<evidence type="ECO:0000256" key="9">
    <source>
        <dbReference type="ARBA" id="ARBA00017684"/>
    </source>
</evidence>
<dbReference type="GO" id="GO:0003856">
    <property type="term" value="F:3-dehydroquinate synthase activity"/>
    <property type="evidence" value="ECO:0007669"/>
    <property type="project" value="UniProtKB-UniRule"/>
</dbReference>
<evidence type="ECO:0000256" key="3">
    <source>
        <dbReference type="ARBA" id="ARBA00001947"/>
    </source>
</evidence>
<feature type="binding site" evidence="19">
    <location>
        <begin position="74"/>
        <end position="79"/>
    </location>
    <ligand>
        <name>NAD(+)</name>
        <dbReference type="ChEBI" id="CHEBI:57540"/>
    </ligand>
</feature>
<dbReference type="InterPro" id="IPR016037">
    <property type="entry name" value="DHQ_synth_AroB"/>
</dbReference>
<dbReference type="SUPFAM" id="SSF56796">
    <property type="entry name" value="Dehydroquinate synthase-like"/>
    <property type="match status" value="1"/>
</dbReference>
<evidence type="ECO:0000313" key="23">
    <source>
        <dbReference type="Proteomes" id="UP000318017"/>
    </source>
</evidence>
<feature type="binding site" evidence="19">
    <location>
        <begin position="108"/>
        <end position="112"/>
    </location>
    <ligand>
        <name>NAD(+)</name>
        <dbReference type="ChEBI" id="CHEBI:57540"/>
    </ligand>
</feature>
<dbReference type="EMBL" id="CP036298">
    <property type="protein sequence ID" value="QDV26308.1"/>
    <property type="molecule type" value="Genomic_DNA"/>
</dbReference>
<dbReference type="OrthoDB" id="9806583at2"/>
<evidence type="ECO:0000259" key="21">
    <source>
        <dbReference type="Pfam" id="PF24621"/>
    </source>
</evidence>
<accession>A0A518GCJ5</accession>
<dbReference type="InterPro" id="IPR056179">
    <property type="entry name" value="DHQS_C"/>
</dbReference>
<evidence type="ECO:0000256" key="7">
    <source>
        <dbReference type="ARBA" id="ARBA00005412"/>
    </source>
</evidence>
<dbReference type="PANTHER" id="PTHR43622:SF7">
    <property type="entry name" value="3-DEHYDROQUINATE SYNTHASE, CHLOROPLASTIC"/>
    <property type="match status" value="1"/>
</dbReference>
<comment type="cofactor">
    <cofactor evidence="2 19">
        <name>NAD(+)</name>
        <dbReference type="ChEBI" id="CHEBI:57540"/>
    </cofactor>
</comment>
<evidence type="ECO:0000256" key="4">
    <source>
        <dbReference type="ARBA" id="ARBA00003485"/>
    </source>
</evidence>
<dbReference type="GO" id="GO:0000166">
    <property type="term" value="F:nucleotide binding"/>
    <property type="evidence" value="ECO:0007669"/>
    <property type="project" value="UniProtKB-KW"/>
</dbReference>
<dbReference type="RefSeq" id="WP_145082354.1">
    <property type="nucleotide sequence ID" value="NZ_CP036298.1"/>
</dbReference>
<keyword evidence="15 19" id="KW-0520">NAD</keyword>
<keyword evidence="23" id="KW-1185">Reference proteome</keyword>
<proteinExistence type="inferred from homology"/>
<reference evidence="22 23" key="1">
    <citation type="submission" date="2019-02" db="EMBL/GenBank/DDBJ databases">
        <title>Deep-cultivation of Planctomycetes and their phenomic and genomic characterization uncovers novel biology.</title>
        <authorList>
            <person name="Wiegand S."/>
            <person name="Jogler M."/>
            <person name="Boedeker C."/>
            <person name="Pinto D."/>
            <person name="Vollmers J."/>
            <person name="Rivas-Marin E."/>
            <person name="Kohn T."/>
            <person name="Peeters S.H."/>
            <person name="Heuer A."/>
            <person name="Rast P."/>
            <person name="Oberbeckmann S."/>
            <person name="Bunk B."/>
            <person name="Jeske O."/>
            <person name="Meyerdierks A."/>
            <person name="Storesund J.E."/>
            <person name="Kallscheuer N."/>
            <person name="Luecker S."/>
            <person name="Lage O.M."/>
            <person name="Pohl T."/>
            <person name="Merkel B.J."/>
            <person name="Hornburger P."/>
            <person name="Mueller R.-W."/>
            <person name="Bruemmer F."/>
            <person name="Labrenz M."/>
            <person name="Spormann A.M."/>
            <person name="Op den Camp H."/>
            <person name="Overmann J."/>
            <person name="Amann R."/>
            <person name="Jetten M.S.M."/>
            <person name="Mascher T."/>
            <person name="Medema M.H."/>
            <person name="Devos D.P."/>
            <person name="Kaster A.-K."/>
            <person name="Ovreas L."/>
            <person name="Rohde M."/>
            <person name="Galperin M.Y."/>
            <person name="Jogler C."/>
        </authorList>
    </citation>
    <scope>NUCLEOTIDE SEQUENCE [LARGE SCALE GENOMIC DNA]</scope>
    <source>
        <strain evidence="22 23">Q31a</strain>
    </source>
</reference>
<dbReference type="InterPro" id="IPR030960">
    <property type="entry name" value="DHQS/DOIS_N"/>
</dbReference>
<evidence type="ECO:0000259" key="20">
    <source>
        <dbReference type="Pfam" id="PF01761"/>
    </source>
</evidence>
<keyword evidence="18 19" id="KW-0170">Cobalt</keyword>
<comment type="similarity">
    <text evidence="7 19">Belongs to the sugar phosphate cyclases superfamily. Dehydroquinate synthase family.</text>
</comment>
<dbReference type="HAMAP" id="MF_00110">
    <property type="entry name" value="DHQ_synthase"/>
    <property type="match status" value="1"/>
</dbReference>
<comment type="cofactor">
    <cofactor evidence="3">
        <name>Zn(2+)</name>
        <dbReference type="ChEBI" id="CHEBI:29105"/>
    </cofactor>
</comment>
<evidence type="ECO:0000256" key="14">
    <source>
        <dbReference type="ARBA" id="ARBA00022833"/>
    </source>
</evidence>
<dbReference type="NCBIfam" id="TIGR01357">
    <property type="entry name" value="aroB"/>
    <property type="match status" value="1"/>
</dbReference>
<keyword evidence="16 19" id="KW-0057">Aromatic amino acid biosynthesis</keyword>
<feature type="binding site" evidence="19">
    <location>
        <position position="251"/>
    </location>
    <ligand>
        <name>Zn(2+)</name>
        <dbReference type="ChEBI" id="CHEBI:29105"/>
    </ligand>
</feature>
<comment type="pathway">
    <text evidence="6 19">Metabolic intermediate biosynthesis; chorismate biosynthesis; chorismate from D-erythrose 4-phosphate and phosphoenolpyruvate: step 2/7.</text>
</comment>